<accession>A0A814UJW0</accession>
<organism evidence="3 4">
    <name type="scientific">Adineta ricciae</name>
    <name type="common">Rotifer</name>
    <dbReference type="NCBI Taxonomy" id="249248"/>
    <lineage>
        <taxon>Eukaryota</taxon>
        <taxon>Metazoa</taxon>
        <taxon>Spiralia</taxon>
        <taxon>Gnathifera</taxon>
        <taxon>Rotifera</taxon>
        <taxon>Eurotatoria</taxon>
        <taxon>Bdelloidea</taxon>
        <taxon>Adinetida</taxon>
        <taxon>Adinetidae</taxon>
        <taxon>Adineta</taxon>
    </lineage>
</organism>
<protein>
    <recommendedName>
        <fullName evidence="2">Diacylglycerol kinase type I N-terminal domain-containing protein</fullName>
    </recommendedName>
</protein>
<feature type="domain" description="Diacylglycerol kinase type I N-terminal" evidence="2">
    <location>
        <begin position="6"/>
        <end position="149"/>
    </location>
</feature>
<reference evidence="3" key="1">
    <citation type="submission" date="2021-02" db="EMBL/GenBank/DDBJ databases">
        <authorList>
            <person name="Nowell W R."/>
        </authorList>
    </citation>
    <scope>NUCLEOTIDE SEQUENCE</scope>
</reference>
<feature type="compositionally biased region" description="Basic and acidic residues" evidence="1">
    <location>
        <begin position="152"/>
        <end position="170"/>
    </location>
</feature>
<dbReference type="Gene3D" id="1.10.238.110">
    <property type="entry name" value="Diacylglycerol kinase alpha"/>
    <property type="match status" value="1"/>
</dbReference>
<dbReference type="InterPro" id="IPR038199">
    <property type="entry name" value="DGK_typeI_N_sf"/>
</dbReference>
<gene>
    <name evidence="3" type="ORF">XAT740_LOCUS22332</name>
</gene>
<proteinExistence type="predicted"/>
<evidence type="ECO:0000259" key="2">
    <source>
        <dbReference type="Pfam" id="PF14513"/>
    </source>
</evidence>
<dbReference type="InterPro" id="IPR011992">
    <property type="entry name" value="EF-hand-dom_pair"/>
</dbReference>
<dbReference type="AlphaFoldDB" id="A0A814UJW0"/>
<evidence type="ECO:0000313" key="3">
    <source>
        <dbReference type="EMBL" id="CAF1176505.1"/>
    </source>
</evidence>
<dbReference type="Proteomes" id="UP000663828">
    <property type="component" value="Unassembled WGS sequence"/>
</dbReference>
<dbReference type="EMBL" id="CAJNOR010001639">
    <property type="protein sequence ID" value="CAF1176505.1"/>
    <property type="molecule type" value="Genomic_DNA"/>
</dbReference>
<sequence>MNRFDWNKLSPDEFQRLQDYISYAPKKVKDVVAILEKDEKWLSHKYEEQLDYTGFRQFLDLLVDNADIPEELCRHLFLSFIKRPPPIVPLDTSSAISVLPLATSTLPITTTSTTASATTAPLPLSSFSFFRAKKPIDDLANDPKTRSGICHSGKESLMRRGNSHDQHHESPGNSRQSSRKSNPSIHSIHSLHNNVVTTVNNSDDPWVFRASLSQLLNRISGNELLRDNHHLHHLTAAQQQAAMVQSQQIDINTTRIY</sequence>
<feature type="non-terminal residue" evidence="3">
    <location>
        <position position="1"/>
    </location>
</feature>
<dbReference type="InterPro" id="IPR029477">
    <property type="entry name" value="DAG_kinase_typeI_N"/>
</dbReference>
<dbReference type="Pfam" id="PF14513">
    <property type="entry name" value="DAG_kinase_N"/>
    <property type="match status" value="1"/>
</dbReference>
<evidence type="ECO:0000256" key="1">
    <source>
        <dbReference type="SAM" id="MobiDB-lite"/>
    </source>
</evidence>
<keyword evidence="4" id="KW-1185">Reference proteome</keyword>
<dbReference type="SUPFAM" id="SSF47473">
    <property type="entry name" value="EF-hand"/>
    <property type="match status" value="1"/>
</dbReference>
<evidence type="ECO:0000313" key="4">
    <source>
        <dbReference type="Proteomes" id="UP000663828"/>
    </source>
</evidence>
<feature type="region of interest" description="Disordered" evidence="1">
    <location>
        <begin position="140"/>
        <end position="186"/>
    </location>
</feature>
<comment type="caution">
    <text evidence="3">The sequence shown here is derived from an EMBL/GenBank/DDBJ whole genome shotgun (WGS) entry which is preliminary data.</text>
</comment>
<feature type="compositionally biased region" description="Polar residues" evidence="1">
    <location>
        <begin position="171"/>
        <end position="186"/>
    </location>
</feature>
<name>A0A814UJW0_ADIRI</name>